<feature type="domain" description="SGNH hydrolase-type esterase" evidence="2">
    <location>
        <begin position="51"/>
        <end position="227"/>
    </location>
</feature>
<keyword evidence="1" id="KW-0812">Transmembrane</keyword>
<proteinExistence type="predicted"/>
<dbReference type="Pfam" id="PF13472">
    <property type="entry name" value="Lipase_GDSL_2"/>
    <property type="match status" value="1"/>
</dbReference>
<feature type="transmembrane region" description="Helical" evidence="1">
    <location>
        <begin position="280"/>
        <end position="298"/>
    </location>
</feature>
<dbReference type="PANTHER" id="PTHR30383">
    <property type="entry name" value="THIOESTERASE 1/PROTEASE 1/LYSOPHOSPHOLIPASE L1"/>
    <property type="match status" value="1"/>
</dbReference>
<dbReference type="InterPro" id="IPR051532">
    <property type="entry name" value="Ester_Hydrolysis_Enzymes"/>
</dbReference>
<accession>A0A1D2J6N0</accession>
<evidence type="ECO:0000256" key="1">
    <source>
        <dbReference type="SAM" id="Phobius"/>
    </source>
</evidence>
<evidence type="ECO:0000259" key="2">
    <source>
        <dbReference type="Pfam" id="PF13472"/>
    </source>
</evidence>
<sequence length="312" mass="34098">MSSCYNWYNAWIISLTYFTLACFSNPISFSPLSLLHPNGIASDVNLRILPLGDSITYGQGSSDGNGYRLRLHTLLSPRHNVEYIGQERDGSMNNNHHEGHKGFPIGPVGITGKRNYADRPNIVLLMAGTNDVVFQMNLENAPNVLGQVIDEILAACPDAVVLVATLTPLLDANCEARKVAFNAALPDMIDQRTKMGKHVLLVDMSRVTKEHINATDGIHPTEGGYQLIAGAWYDGIVAVGKKGWIGAPITPPVEGDVAEDGEPPMGTAPVDARFETSSQLLWVVAGVFVVGFAIQRVLRSSRWKRRYDWSLS</sequence>
<comment type="caution">
    <text evidence="3">The sequence shown here is derived from an EMBL/GenBank/DDBJ whole genome shotgun (WGS) entry which is preliminary data.</text>
</comment>
<dbReference type="GO" id="GO:0004622">
    <property type="term" value="F:phosphatidylcholine lysophospholipase activity"/>
    <property type="evidence" value="ECO:0007669"/>
    <property type="project" value="TreeGrafter"/>
</dbReference>
<dbReference type="InterPro" id="IPR036514">
    <property type="entry name" value="SGNH_hydro_sf"/>
</dbReference>
<evidence type="ECO:0000313" key="4">
    <source>
        <dbReference type="Proteomes" id="UP000242814"/>
    </source>
</evidence>
<keyword evidence="1" id="KW-1133">Transmembrane helix</keyword>
<dbReference type="SUPFAM" id="SSF52266">
    <property type="entry name" value="SGNH hydrolase"/>
    <property type="match status" value="1"/>
</dbReference>
<dbReference type="InterPro" id="IPR013830">
    <property type="entry name" value="SGNH_hydro"/>
</dbReference>
<organism evidence="3 4">
    <name type="scientific">Paracoccidioides brasiliensis</name>
    <dbReference type="NCBI Taxonomy" id="121759"/>
    <lineage>
        <taxon>Eukaryota</taxon>
        <taxon>Fungi</taxon>
        <taxon>Dikarya</taxon>
        <taxon>Ascomycota</taxon>
        <taxon>Pezizomycotina</taxon>
        <taxon>Eurotiomycetes</taxon>
        <taxon>Eurotiomycetidae</taxon>
        <taxon>Onygenales</taxon>
        <taxon>Ajellomycetaceae</taxon>
        <taxon>Paracoccidioides</taxon>
    </lineage>
</organism>
<dbReference type="VEuPathDB" id="FungiDB:PADG_06769"/>
<dbReference type="Proteomes" id="UP000242814">
    <property type="component" value="Unassembled WGS sequence"/>
</dbReference>
<dbReference type="Gene3D" id="3.40.50.1110">
    <property type="entry name" value="SGNH hydrolase"/>
    <property type="match status" value="1"/>
</dbReference>
<dbReference type="PANTHER" id="PTHR30383:SF5">
    <property type="entry name" value="SGNH HYDROLASE-TYPE ESTERASE DOMAIN-CONTAINING PROTEIN"/>
    <property type="match status" value="1"/>
</dbReference>
<dbReference type="AlphaFoldDB" id="A0A1D2J6N0"/>
<name>A0A1D2J6N0_PARBR</name>
<dbReference type="CDD" id="cd01833">
    <property type="entry name" value="XynB_like"/>
    <property type="match status" value="1"/>
</dbReference>
<keyword evidence="1" id="KW-0472">Membrane</keyword>
<reference evidence="3 4" key="1">
    <citation type="submission" date="2016-06" db="EMBL/GenBank/DDBJ databases">
        <authorList>
            <person name="Kjaerup R.B."/>
            <person name="Dalgaard T.S."/>
            <person name="Juul-Madsen H.R."/>
        </authorList>
    </citation>
    <scope>NUCLEOTIDE SEQUENCE [LARGE SCALE GENOMIC DNA]</scope>
    <source>
        <strain evidence="3 4">Pb300</strain>
    </source>
</reference>
<dbReference type="VEuPathDB" id="FungiDB:PABG_05958"/>
<gene>
    <name evidence="3" type="ORF">ACO22_06735</name>
</gene>
<evidence type="ECO:0000313" key="3">
    <source>
        <dbReference type="EMBL" id="ODH14004.1"/>
    </source>
</evidence>
<dbReference type="EMBL" id="LZYO01000389">
    <property type="protein sequence ID" value="ODH14004.1"/>
    <property type="molecule type" value="Genomic_DNA"/>
</dbReference>
<protein>
    <recommendedName>
        <fullName evidence="2">SGNH hydrolase-type esterase domain-containing protein</fullName>
    </recommendedName>
</protein>